<comment type="subunit">
    <text evidence="9">Component of the Mediator complex.</text>
</comment>
<evidence type="ECO:0000256" key="8">
    <source>
        <dbReference type="ARBA" id="ARBA00032007"/>
    </source>
</evidence>
<evidence type="ECO:0000256" key="5">
    <source>
        <dbReference type="ARBA" id="ARBA00023159"/>
    </source>
</evidence>
<dbReference type="Proteomes" id="UP001305779">
    <property type="component" value="Unassembled WGS sequence"/>
</dbReference>
<evidence type="ECO:0000256" key="6">
    <source>
        <dbReference type="ARBA" id="ARBA00023163"/>
    </source>
</evidence>
<reference evidence="12 13" key="1">
    <citation type="journal article" date="2023" name="G3 (Bethesda)">
        <title>A chromosome-level genome assembly of Zasmidium syzygii isolated from banana leaves.</title>
        <authorList>
            <person name="van Westerhoven A.C."/>
            <person name="Mehrabi R."/>
            <person name="Talebi R."/>
            <person name="Steentjes M.B.F."/>
            <person name="Corcolon B."/>
            <person name="Chong P.A."/>
            <person name="Kema G.H.J."/>
            <person name="Seidl M.F."/>
        </authorList>
    </citation>
    <scope>NUCLEOTIDE SEQUENCE [LARGE SCALE GENOMIC DNA]</scope>
    <source>
        <strain evidence="12 13">P124</strain>
    </source>
</reference>
<comment type="function">
    <text evidence="9">Component of the Mediator complex, a coactivator involved in the regulated transcription of nearly all RNA polymerase II-dependent genes. Mediator functions as a bridge to convey information from gene-specific regulatory proteins to the basal RNA polymerase II transcription machinery. Mediator is recruited to promoters by direct interactions with regulatory proteins and serves as a scaffold for the assembly of a functional preinitiation complex with RNA polymerase II and the general transcription factors.</text>
</comment>
<keyword evidence="5 9" id="KW-0010">Activator</keyword>
<keyword evidence="6 9" id="KW-0804">Transcription</keyword>
<dbReference type="PANTHER" id="PTHR12809">
    <property type="entry name" value="MEDIATOR COMPLEX SUBUNIT"/>
    <property type="match status" value="1"/>
</dbReference>
<evidence type="ECO:0000259" key="11">
    <source>
        <dbReference type="Pfam" id="PF08638"/>
    </source>
</evidence>
<dbReference type="PANTHER" id="PTHR12809:SF2">
    <property type="entry name" value="MEDIATOR OF RNA POLYMERASE II TRANSCRIPTION SUBUNIT 14"/>
    <property type="match status" value="1"/>
</dbReference>
<evidence type="ECO:0000256" key="1">
    <source>
        <dbReference type="ARBA" id="ARBA00004123"/>
    </source>
</evidence>
<dbReference type="EMBL" id="JAXOVC010000009">
    <property type="protein sequence ID" value="KAK4497037.1"/>
    <property type="molecule type" value="Genomic_DNA"/>
</dbReference>
<keyword evidence="13" id="KW-1185">Reference proteome</keyword>
<dbReference type="InterPro" id="IPR013947">
    <property type="entry name" value="Mediator_Med14"/>
</dbReference>
<evidence type="ECO:0000256" key="4">
    <source>
        <dbReference type="ARBA" id="ARBA00023015"/>
    </source>
</evidence>
<gene>
    <name evidence="12" type="ORF">PRZ48_011486</name>
</gene>
<evidence type="ECO:0000256" key="3">
    <source>
        <dbReference type="ARBA" id="ARBA00019619"/>
    </source>
</evidence>
<protein>
    <recommendedName>
        <fullName evidence="3 9">Mediator of RNA polymerase II transcription subunit 14</fullName>
    </recommendedName>
    <alternativeName>
        <fullName evidence="8 9">Mediator complex subunit 14</fullName>
    </alternativeName>
</protein>
<keyword evidence="7 9" id="KW-0539">Nucleus</keyword>
<keyword evidence="4 9" id="KW-0805">Transcription regulation</keyword>
<name>A0ABR0E6H7_ZASCE</name>
<feature type="compositionally biased region" description="Polar residues" evidence="10">
    <location>
        <begin position="150"/>
        <end position="165"/>
    </location>
</feature>
<evidence type="ECO:0000313" key="13">
    <source>
        <dbReference type="Proteomes" id="UP001305779"/>
    </source>
</evidence>
<feature type="compositionally biased region" description="Polar residues" evidence="10">
    <location>
        <begin position="52"/>
        <end position="71"/>
    </location>
</feature>
<evidence type="ECO:0000256" key="2">
    <source>
        <dbReference type="ARBA" id="ARBA00007813"/>
    </source>
</evidence>
<comment type="similarity">
    <text evidence="2 9">Belongs to the Mediator complex subunit 14 family.</text>
</comment>
<accession>A0ABR0E6H7</accession>
<proteinExistence type="inferred from homology"/>
<evidence type="ECO:0000256" key="10">
    <source>
        <dbReference type="SAM" id="MobiDB-lite"/>
    </source>
</evidence>
<evidence type="ECO:0000256" key="9">
    <source>
        <dbReference type="RuleBase" id="RU365082"/>
    </source>
</evidence>
<evidence type="ECO:0000256" key="7">
    <source>
        <dbReference type="ARBA" id="ARBA00023242"/>
    </source>
</evidence>
<feature type="compositionally biased region" description="Basic and acidic residues" evidence="10">
    <location>
        <begin position="14"/>
        <end position="23"/>
    </location>
</feature>
<comment type="subcellular location">
    <subcellularLocation>
        <location evidence="1 9">Nucleus</location>
    </subcellularLocation>
</comment>
<evidence type="ECO:0000313" key="12">
    <source>
        <dbReference type="EMBL" id="KAK4497037.1"/>
    </source>
</evidence>
<feature type="region of interest" description="Disordered" evidence="10">
    <location>
        <begin position="1064"/>
        <end position="1110"/>
    </location>
</feature>
<feature type="region of interest" description="Disordered" evidence="10">
    <location>
        <begin position="144"/>
        <end position="165"/>
    </location>
</feature>
<feature type="domain" description="Mediator complex subunit MED14 N-terminal" evidence="11">
    <location>
        <begin position="117"/>
        <end position="322"/>
    </location>
</feature>
<dbReference type="Pfam" id="PF08638">
    <property type="entry name" value="Med14"/>
    <property type="match status" value="1"/>
</dbReference>
<feature type="region of interest" description="Disordered" evidence="10">
    <location>
        <begin position="1"/>
        <end position="117"/>
    </location>
</feature>
<feature type="compositionally biased region" description="Polar residues" evidence="10">
    <location>
        <begin position="1088"/>
        <end position="1100"/>
    </location>
</feature>
<dbReference type="InterPro" id="IPR055122">
    <property type="entry name" value="Med14_N"/>
</dbReference>
<comment type="caution">
    <text evidence="12">The sequence shown here is derived from an EMBL/GenBank/DDBJ whole genome shotgun (WGS) entry which is preliminary data.</text>
</comment>
<sequence length="1110" mass="123388">MPGRLIMDQQGAHASDDLKKERAQAQTAGLPPKPDFTAKQTAPPVSAPVNGSHANGTPSQSQHAPATNGDVTTIPHHQGQHPAAMNGDVVEGTATAPDPQSPPELDQSWREGPSNKSMGKLIDRLAQTCFEDLNTTLQKMADTPLEPRNAQPNGFSPQATDTSEASLSKKRTFMEFAKGQRDRFIKTLVLSDWARNSEDMSRLVDLKIMLKERDNLQLHAIDFIGHIKNDVDKIKIPSPNIDLAMELLATGKASNPPHMGYIAPKKLSAKETLKTLRNLNVILETRLNLHEDLPSHFNDFSVANGKATFRVPGEFEVDLCINNEDTSSQFWFVDIRFLFSPAPTDIDDALREEMRRRTDHILETKGLQGCYELLHNFALTLKINTLYDQAKQFERERGFGCMSIEKIRRAVTIQYWRGMPGRKSWVEIAVSTGKQQSRRSRRPTTPQLAVRWFRRGELVEDHGLEFDWQDLSSERILRAVVARHISWILTTTHEKLQTLAGANSKLEIQLQSPDSSSDDSSLMLSIPGMQSPLTVRLEPVTGHVSISPTTPRGADLEGRVNKQADPDLALALAGLLCNNVKDRVDKAAELAAWSLLREPIRTDNFKAIFGANIASWRAFVPNPGWASQTRQWVLFPTFSLAGQKWWIVCLENRPNSSQNGPAKTNVVARQIPVDSVLAPDTASIMSRSLLLQIEKLAAAEVSFAVLSEQLSSENIPHRVQRTASLTCGDTSAHDGSMSAMLIQLHKTPFRRDSAIDSVKITNQGLVTQSDGSDNSSPEMGHELRLTVDDGKLKFLRSYLAEKRRPSDIAMNSSGGFAIRLRTPFGEPFFDQIKDLLQACARLDMQLNALHVMSMRPVIASTTKVTFIYNENPELSATVVWRGHSDKSPATVKLDPAGINPQQRQRVVLEKLMNNAAVSNRFATLCQYLKYSLPIAQLWAKLESEASGEKEFTVTALDVYNMKLAYKAPLPTWTFHIEFKRVKHTNGNTWCVWKINADKMTPRDLSTTALGRALLDLAKHKDGDWSGLEDGTLVAQSHGGGMALEALDRLVRSFKGVDDIPMKLEDVQQQPAPTQQKPPPANSKPAPARTNSNQNVRNNQSKVKKEVIELD</sequence>
<organism evidence="12 13">
    <name type="scientific">Zasmidium cellare</name>
    <name type="common">Wine cellar mold</name>
    <name type="synonym">Racodium cellare</name>
    <dbReference type="NCBI Taxonomy" id="395010"/>
    <lineage>
        <taxon>Eukaryota</taxon>
        <taxon>Fungi</taxon>
        <taxon>Dikarya</taxon>
        <taxon>Ascomycota</taxon>
        <taxon>Pezizomycotina</taxon>
        <taxon>Dothideomycetes</taxon>
        <taxon>Dothideomycetidae</taxon>
        <taxon>Mycosphaerellales</taxon>
        <taxon>Mycosphaerellaceae</taxon>
        <taxon>Zasmidium</taxon>
    </lineage>
</organism>